<proteinExistence type="predicted"/>
<reference evidence="1" key="1">
    <citation type="journal article" date="2020" name="Nature">
        <title>Giant virus diversity and host interactions through global metagenomics.</title>
        <authorList>
            <person name="Schulz F."/>
            <person name="Roux S."/>
            <person name="Paez-Espino D."/>
            <person name="Jungbluth S."/>
            <person name="Walsh D.A."/>
            <person name="Denef V.J."/>
            <person name="McMahon K.D."/>
            <person name="Konstantinidis K.T."/>
            <person name="Eloe-Fadrosh E.A."/>
            <person name="Kyrpides N.C."/>
            <person name="Woyke T."/>
        </authorList>
    </citation>
    <scope>NUCLEOTIDE SEQUENCE</scope>
    <source>
        <strain evidence="1">GVMAG-S-ERX556106-38</strain>
    </source>
</reference>
<sequence length="61" mass="7376">MSAHFDGSDFKPITFMTNICQKENNQRYTEKKHIHPYIAVFLYYILYTTYIEIIENETTHI</sequence>
<accession>A0A6C0FAX4</accession>
<dbReference type="EMBL" id="MN738835">
    <property type="protein sequence ID" value="QHT38828.1"/>
    <property type="molecule type" value="Genomic_DNA"/>
</dbReference>
<protein>
    <submittedName>
        <fullName evidence="1">Uncharacterized protein</fullName>
    </submittedName>
</protein>
<organism evidence="1">
    <name type="scientific">viral metagenome</name>
    <dbReference type="NCBI Taxonomy" id="1070528"/>
    <lineage>
        <taxon>unclassified sequences</taxon>
        <taxon>metagenomes</taxon>
        <taxon>organismal metagenomes</taxon>
    </lineage>
</organism>
<evidence type="ECO:0000313" key="1">
    <source>
        <dbReference type="EMBL" id="QHT38828.1"/>
    </source>
</evidence>
<name>A0A6C0FAX4_9ZZZZ</name>
<dbReference type="AlphaFoldDB" id="A0A6C0FAX4"/>